<dbReference type="PANTHER" id="PTHR12486:SF4">
    <property type="entry name" value="APRATAXIN"/>
    <property type="match status" value="1"/>
</dbReference>
<dbReference type="GO" id="GO:1990165">
    <property type="term" value="F:single-strand break-containing DNA binding"/>
    <property type="evidence" value="ECO:0007669"/>
    <property type="project" value="TreeGrafter"/>
</dbReference>
<name>A0A5N5HVF8_9ROSA</name>
<dbReference type="Gene3D" id="3.30.428.10">
    <property type="entry name" value="HIT-like"/>
    <property type="match status" value="1"/>
</dbReference>
<sequence length="187" mass="21300">MLNSSFASVTLQLKCKVWLQSSPGGSPLFEGFATIVRTQAKSPKGSIENLQAKLPESQERSDERSKRSQAYQDDTEDSNTGKPNLSNQSGGSRTKSWGSWAQALYNNAMHPEKHKDAVLEISDDVVVLNDLYPKAKRHVLVMARWEGLDRLSDVHKEHLPLLRTMHDVGLKERESRERMRRDREEQE</sequence>
<dbReference type="GO" id="GO:0003725">
    <property type="term" value="F:double-stranded RNA binding"/>
    <property type="evidence" value="ECO:0007669"/>
    <property type="project" value="TreeGrafter"/>
</dbReference>
<evidence type="ECO:0000313" key="3">
    <source>
        <dbReference type="Proteomes" id="UP000327157"/>
    </source>
</evidence>
<dbReference type="GO" id="GO:0033699">
    <property type="term" value="F:DNA 5'-adenosine monophosphate hydrolase activity"/>
    <property type="evidence" value="ECO:0007669"/>
    <property type="project" value="TreeGrafter"/>
</dbReference>
<reference evidence="2 3" key="2">
    <citation type="submission" date="2019-11" db="EMBL/GenBank/DDBJ databases">
        <title>A de novo genome assembly of a pear dwarfing rootstock.</title>
        <authorList>
            <person name="Wang F."/>
            <person name="Wang J."/>
            <person name="Li S."/>
            <person name="Zhang Y."/>
            <person name="Fang M."/>
            <person name="Ma L."/>
            <person name="Zhao Y."/>
            <person name="Jiang S."/>
        </authorList>
    </citation>
    <scope>NUCLEOTIDE SEQUENCE [LARGE SCALE GENOMIC DNA]</scope>
    <source>
        <strain evidence="2">S2</strain>
        <tissue evidence="2">Leaf</tissue>
    </source>
</reference>
<feature type="compositionally biased region" description="Basic and acidic residues" evidence="1">
    <location>
        <begin position="56"/>
        <end position="66"/>
    </location>
</feature>
<dbReference type="Proteomes" id="UP000327157">
    <property type="component" value="Unassembled WGS sequence"/>
</dbReference>
<evidence type="ECO:0000256" key="1">
    <source>
        <dbReference type="SAM" id="MobiDB-lite"/>
    </source>
</evidence>
<reference evidence="2 3" key="1">
    <citation type="submission" date="2019-09" db="EMBL/GenBank/DDBJ databases">
        <authorList>
            <person name="Ou C."/>
        </authorList>
    </citation>
    <scope>NUCLEOTIDE SEQUENCE [LARGE SCALE GENOMIC DNA]</scope>
    <source>
        <strain evidence="2">S2</strain>
        <tissue evidence="2">Leaf</tissue>
    </source>
</reference>
<dbReference type="EMBL" id="SMOL01000130">
    <property type="protein sequence ID" value="KAB2631905.1"/>
    <property type="molecule type" value="Genomic_DNA"/>
</dbReference>
<dbReference type="OrthoDB" id="3512845at2759"/>
<dbReference type="SUPFAM" id="SSF54197">
    <property type="entry name" value="HIT-like"/>
    <property type="match status" value="1"/>
</dbReference>
<evidence type="ECO:0000313" key="2">
    <source>
        <dbReference type="EMBL" id="KAB2631905.1"/>
    </source>
</evidence>
<feature type="region of interest" description="Disordered" evidence="1">
    <location>
        <begin position="44"/>
        <end position="94"/>
    </location>
</feature>
<dbReference type="PANTHER" id="PTHR12486">
    <property type="entry name" value="APRATAXIN-RELATED"/>
    <property type="match status" value="1"/>
</dbReference>
<dbReference type="GO" id="GO:0003697">
    <property type="term" value="F:single-stranded DNA binding"/>
    <property type="evidence" value="ECO:0007669"/>
    <property type="project" value="TreeGrafter"/>
</dbReference>
<dbReference type="Pfam" id="PF11969">
    <property type="entry name" value="DcpS_C"/>
    <property type="match status" value="1"/>
</dbReference>
<dbReference type="GO" id="GO:0000012">
    <property type="term" value="P:single strand break repair"/>
    <property type="evidence" value="ECO:0007669"/>
    <property type="project" value="TreeGrafter"/>
</dbReference>
<feature type="compositionally biased region" description="Polar residues" evidence="1">
    <location>
        <begin position="68"/>
        <end position="94"/>
    </location>
</feature>
<keyword evidence="3" id="KW-1185">Reference proteome</keyword>
<protein>
    <submittedName>
        <fullName evidence="2">Transcription factor bHLH140-like</fullName>
    </submittedName>
</protein>
<dbReference type="InterPro" id="IPR036265">
    <property type="entry name" value="HIT-like_sf"/>
</dbReference>
<organism evidence="2 3">
    <name type="scientific">Pyrus ussuriensis x Pyrus communis</name>
    <dbReference type="NCBI Taxonomy" id="2448454"/>
    <lineage>
        <taxon>Eukaryota</taxon>
        <taxon>Viridiplantae</taxon>
        <taxon>Streptophyta</taxon>
        <taxon>Embryophyta</taxon>
        <taxon>Tracheophyta</taxon>
        <taxon>Spermatophyta</taxon>
        <taxon>Magnoliopsida</taxon>
        <taxon>eudicotyledons</taxon>
        <taxon>Gunneridae</taxon>
        <taxon>Pentapetalae</taxon>
        <taxon>rosids</taxon>
        <taxon>fabids</taxon>
        <taxon>Rosales</taxon>
        <taxon>Rosaceae</taxon>
        <taxon>Amygdaloideae</taxon>
        <taxon>Maleae</taxon>
        <taxon>Pyrus</taxon>
    </lineage>
</organism>
<dbReference type="GO" id="GO:0005634">
    <property type="term" value="C:nucleus"/>
    <property type="evidence" value="ECO:0007669"/>
    <property type="project" value="TreeGrafter"/>
</dbReference>
<comment type="caution">
    <text evidence="2">The sequence shown here is derived from an EMBL/GenBank/DDBJ whole genome shotgun (WGS) entry which is preliminary data.</text>
</comment>
<accession>A0A5N5HVF8</accession>
<proteinExistence type="predicted"/>
<dbReference type="GO" id="GO:0030983">
    <property type="term" value="F:mismatched DNA binding"/>
    <property type="evidence" value="ECO:0007669"/>
    <property type="project" value="TreeGrafter"/>
</dbReference>
<dbReference type="AlphaFoldDB" id="A0A5N5HVF8"/>
<gene>
    <name evidence="2" type="ORF">D8674_041154</name>
</gene>